<dbReference type="GO" id="GO:0046872">
    <property type="term" value="F:metal ion binding"/>
    <property type="evidence" value="ECO:0007669"/>
    <property type="project" value="UniProtKB-KW"/>
</dbReference>
<evidence type="ECO:0000313" key="12">
    <source>
        <dbReference type="Proteomes" id="UP000567179"/>
    </source>
</evidence>
<evidence type="ECO:0000256" key="8">
    <source>
        <dbReference type="SAM" id="MobiDB-lite"/>
    </source>
</evidence>
<dbReference type="InterPro" id="IPR035971">
    <property type="entry name" value="CBD_sf"/>
</dbReference>
<name>A0A8H5BIP7_9AGAR</name>
<proteinExistence type="predicted"/>
<dbReference type="CDD" id="cd21175">
    <property type="entry name" value="LPMO_AA9"/>
    <property type="match status" value="1"/>
</dbReference>
<feature type="compositionally biased region" description="Low complexity" evidence="8">
    <location>
        <begin position="263"/>
        <end position="288"/>
    </location>
</feature>
<keyword evidence="2 9" id="KW-0732">Signal</keyword>
<evidence type="ECO:0000256" key="1">
    <source>
        <dbReference type="ARBA" id="ARBA00022723"/>
    </source>
</evidence>
<keyword evidence="7" id="KW-0136">Cellulose degradation</keyword>
<dbReference type="SUPFAM" id="SSF57180">
    <property type="entry name" value="Cellulose-binding domain"/>
    <property type="match status" value="1"/>
</dbReference>
<feature type="domain" description="CBM1" evidence="10">
    <location>
        <begin position="287"/>
        <end position="323"/>
    </location>
</feature>
<feature type="chain" id="PRO_5034884567" description="AA9 family lytic polysaccharide monooxygenase" evidence="9">
    <location>
        <begin position="20"/>
        <end position="323"/>
    </location>
</feature>
<dbReference type="OrthoDB" id="4849160at2759"/>
<dbReference type="PANTHER" id="PTHR33353">
    <property type="entry name" value="PUTATIVE (AFU_ORTHOLOGUE AFUA_1G12560)-RELATED"/>
    <property type="match status" value="1"/>
</dbReference>
<dbReference type="SMART" id="SM00236">
    <property type="entry name" value="fCBD"/>
    <property type="match status" value="1"/>
</dbReference>
<keyword evidence="7" id="KW-0624">Polysaccharide degradation</keyword>
<dbReference type="Pfam" id="PF03443">
    <property type="entry name" value="AA9"/>
    <property type="match status" value="1"/>
</dbReference>
<evidence type="ECO:0000256" key="2">
    <source>
        <dbReference type="ARBA" id="ARBA00022729"/>
    </source>
</evidence>
<keyword evidence="1" id="KW-0479">Metal-binding</keyword>
<dbReference type="InterPro" id="IPR049892">
    <property type="entry name" value="AA9"/>
</dbReference>
<feature type="region of interest" description="Disordered" evidence="8">
    <location>
        <begin position="239"/>
        <end position="288"/>
    </location>
</feature>
<evidence type="ECO:0000256" key="5">
    <source>
        <dbReference type="ARBA" id="ARBA00023033"/>
    </source>
</evidence>
<evidence type="ECO:0000313" key="11">
    <source>
        <dbReference type="EMBL" id="KAF5324110.1"/>
    </source>
</evidence>
<dbReference type="InterPro" id="IPR000254">
    <property type="entry name" value="CBD"/>
</dbReference>
<organism evidence="11 12">
    <name type="scientific">Psilocybe cf. subviscida</name>
    <dbReference type="NCBI Taxonomy" id="2480587"/>
    <lineage>
        <taxon>Eukaryota</taxon>
        <taxon>Fungi</taxon>
        <taxon>Dikarya</taxon>
        <taxon>Basidiomycota</taxon>
        <taxon>Agaricomycotina</taxon>
        <taxon>Agaricomycetes</taxon>
        <taxon>Agaricomycetidae</taxon>
        <taxon>Agaricales</taxon>
        <taxon>Agaricineae</taxon>
        <taxon>Strophariaceae</taxon>
        <taxon>Psilocybe</taxon>
    </lineage>
</organism>
<comment type="domain">
    <text evidence="7">Has a modular structure: an endo-beta-1,4-glucanase catalytic module at the N-terminus, a linker rich in serines and threonines, and a C-terminal carbohydrate-binding module (CBM).</text>
</comment>
<comment type="catalytic activity">
    <reaction evidence="7">
        <text>[(1-&gt;4)-beta-D-glucosyl]n+m + reduced acceptor + O2 = 4-dehydro-beta-D-glucosyl-[(1-&gt;4)-beta-D-glucosyl]n-1 + [(1-&gt;4)-beta-D-glucosyl]m + acceptor + H2O.</text>
        <dbReference type="EC" id="1.14.99.56"/>
    </reaction>
</comment>
<keyword evidence="7" id="KW-0119">Carbohydrate metabolism</keyword>
<feature type="signal peptide" evidence="9">
    <location>
        <begin position="1"/>
        <end position="19"/>
    </location>
</feature>
<dbReference type="EC" id="1.14.99.56" evidence="7"/>
<evidence type="ECO:0000256" key="9">
    <source>
        <dbReference type="SAM" id="SignalP"/>
    </source>
</evidence>
<gene>
    <name evidence="11" type="ORF">D9619_011383</name>
</gene>
<accession>A0A8H5BIP7</accession>
<keyword evidence="3" id="KW-0560">Oxidoreductase</keyword>
<sequence>MFAIVSFAVALATVQGVAAHGGVLAYSNAGKWYQGINPYNTLTGQVSIQRPWSSYNPIQDATASTLACNDDGSALSGSAQLTATVQAGSSITAYWNQVWPHPYGPQLTYLAQCSGSSCDSANAKSLKWFKIDQAGLLSGTVANGQWAAGKMIAQNNSWTTTIPSSVPSGNYLIRFETIALHSLPAQLYPECAQITITGGGSRAPTSSELVSFPGGYSNSDPGLTVDLYGTAAQTMTSYQIPGPPLYGSGSGSGSSSSGGGGQTTVTPTTTRSSTTTVPSSTSTASGGTVTHYGQCGGQGYSGPTGCASPYVCTYSNAFYSQCL</sequence>
<keyword evidence="7" id="KW-0964">Secreted</keyword>
<dbReference type="AlphaFoldDB" id="A0A8H5BIP7"/>
<evidence type="ECO:0000256" key="6">
    <source>
        <dbReference type="ARBA" id="ARBA00023157"/>
    </source>
</evidence>
<protein>
    <recommendedName>
        <fullName evidence="7">AA9 family lytic polysaccharide monooxygenase</fullName>
        <ecNumber evidence="7">1.14.99.56</ecNumber>
    </recommendedName>
    <alternativeName>
        <fullName evidence="7">Endo-beta-1,4-glucanase</fullName>
    </alternativeName>
    <alternativeName>
        <fullName evidence="7">Glycosyl hydrolase 61 family protein</fullName>
    </alternativeName>
</protein>
<dbReference type="GO" id="GO:0005576">
    <property type="term" value="C:extracellular region"/>
    <property type="evidence" value="ECO:0007669"/>
    <property type="project" value="UniProtKB-SubCell"/>
</dbReference>
<dbReference type="PROSITE" id="PS00562">
    <property type="entry name" value="CBM1_1"/>
    <property type="match status" value="1"/>
</dbReference>
<keyword evidence="6 7" id="KW-1015">Disulfide bond</keyword>
<dbReference type="InterPro" id="IPR005103">
    <property type="entry name" value="AA9_LPMO"/>
</dbReference>
<dbReference type="PROSITE" id="PS51164">
    <property type="entry name" value="CBM1_2"/>
    <property type="match status" value="1"/>
</dbReference>
<comment type="function">
    <text evidence="7">Lytic polysaccharide monooxygenase (LMPO) that depolymerizes crystalline and amorphous polysaccharides via the oxidation of scissile alpha- or beta-(1-4)-glycosidic bonds, yielding C1 and/or C4 oxidation products. Catalysis by LPMOs requires the reduction of the active-site copper from Cu(II) to Cu(I) by a reducing agent and H(2)O(2) or O(2) as a cosubstrate.</text>
</comment>
<evidence type="ECO:0000256" key="3">
    <source>
        <dbReference type="ARBA" id="ARBA00023002"/>
    </source>
</evidence>
<dbReference type="Gene3D" id="2.70.50.70">
    <property type="match status" value="1"/>
</dbReference>
<comment type="caution">
    <text evidence="11">The sequence shown here is derived from an EMBL/GenBank/DDBJ whole genome shotgun (WGS) entry which is preliminary data.</text>
</comment>
<keyword evidence="4" id="KW-0186">Copper</keyword>
<comment type="subcellular location">
    <subcellularLocation>
        <location evidence="7">Secreted</location>
    </subcellularLocation>
</comment>
<keyword evidence="12" id="KW-1185">Reference proteome</keyword>
<evidence type="ECO:0000256" key="7">
    <source>
        <dbReference type="RuleBase" id="RU368122"/>
    </source>
</evidence>
<dbReference type="GO" id="GO:0030245">
    <property type="term" value="P:cellulose catabolic process"/>
    <property type="evidence" value="ECO:0007669"/>
    <property type="project" value="UniProtKB-UniRule"/>
</dbReference>
<feature type="compositionally biased region" description="Gly residues" evidence="8">
    <location>
        <begin position="248"/>
        <end position="262"/>
    </location>
</feature>
<dbReference type="PANTHER" id="PTHR33353:SF19">
    <property type="entry name" value="GLYCOSYLHYDROLASE FAMILY 61-8 PROTEIN"/>
    <property type="match status" value="1"/>
</dbReference>
<evidence type="ECO:0000256" key="4">
    <source>
        <dbReference type="ARBA" id="ARBA00023008"/>
    </source>
</evidence>
<dbReference type="EMBL" id="JAACJJ010000016">
    <property type="protein sequence ID" value="KAF5324110.1"/>
    <property type="molecule type" value="Genomic_DNA"/>
</dbReference>
<reference evidence="11 12" key="1">
    <citation type="journal article" date="2020" name="ISME J.">
        <title>Uncovering the hidden diversity of litter-decomposition mechanisms in mushroom-forming fungi.</title>
        <authorList>
            <person name="Floudas D."/>
            <person name="Bentzer J."/>
            <person name="Ahren D."/>
            <person name="Johansson T."/>
            <person name="Persson P."/>
            <person name="Tunlid A."/>
        </authorList>
    </citation>
    <scope>NUCLEOTIDE SEQUENCE [LARGE SCALE GENOMIC DNA]</scope>
    <source>
        <strain evidence="11 12">CBS 101986</strain>
    </source>
</reference>
<evidence type="ECO:0000259" key="10">
    <source>
        <dbReference type="PROSITE" id="PS51164"/>
    </source>
</evidence>
<dbReference type="GO" id="GO:0030248">
    <property type="term" value="F:cellulose binding"/>
    <property type="evidence" value="ECO:0007669"/>
    <property type="project" value="UniProtKB-UniRule"/>
</dbReference>
<dbReference type="GO" id="GO:0008810">
    <property type="term" value="F:cellulase activity"/>
    <property type="evidence" value="ECO:0007669"/>
    <property type="project" value="UniProtKB-UniRule"/>
</dbReference>
<dbReference type="GO" id="GO:0004497">
    <property type="term" value="F:monooxygenase activity"/>
    <property type="evidence" value="ECO:0007669"/>
    <property type="project" value="UniProtKB-KW"/>
</dbReference>
<keyword evidence="5" id="KW-0503">Monooxygenase</keyword>
<dbReference type="Proteomes" id="UP000567179">
    <property type="component" value="Unassembled WGS sequence"/>
</dbReference>
<dbReference type="Pfam" id="PF00734">
    <property type="entry name" value="CBM_1"/>
    <property type="match status" value="1"/>
</dbReference>